<feature type="binding site" evidence="7">
    <location>
        <position position="131"/>
    </location>
    <ligand>
        <name>Zn(2+)</name>
        <dbReference type="ChEBI" id="CHEBI:29105"/>
        <label>2</label>
    </ligand>
</feature>
<dbReference type="InterPro" id="IPR035680">
    <property type="entry name" value="Clx_II_MBL"/>
</dbReference>
<dbReference type="GO" id="GO:0046872">
    <property type="term" value="F:metal ion binding"/>
    <property type="evidence" value="ECO:0007669"/>
    <property type="project" value="UniProtKB-KW"/>
</dbReference>
<feature type="binding site" evidence="7">
    <location>
        <position position="131"/>
    </location>
    <ligand>
        <name>Zn(2+)</name>
        <dbReference type="ChEBI" id="CHEBI:29105"/>
        <label>1</label>
    </ligand>
</feature>
<evidence type="ECO:0000256" key="1">
    <source>
        <dbReference type="ARBA" id="ARBA00001623"/>
    </source>
</evidence>
<dbReference type="InterPro" id="IPR017782">
    <property type="entry name" value="Hydroxyacylglutathione_Hdrlase"/>
</dbReference>
<dbReference type="GO" id="GO:0004416">
    <property type="term" value="F:hydroxyacylglutathione hydrolase activity"/>
    <property type="evidence" value="ECO:0007669"/>
    <property type="project" value="UniProtKB-UniRule"/>
</dbReference>
<keyword evidence="5 7" id="KW-0378">Hydrolase</keyword>
<comment type="pathway">
    <text evidence="2 7">Secondary metabolite metabolism; methylglyoxal degradation; (R)-lactate from methylglyoxal: step 2/2.</text>
</comment>
<dbReference type="KEGG" id="uam:UABAM_04504"/>
<evidence type="ECO:0000256" key="2">
    <source>
        <dbReference type="ARBA" id="ARBA00004963"/>
    </source>
</evidence>
<dbReference type="InterPro" id="IPR050110">
    <property type="entry name" value="Glyoxalase_II_hydrolase"/>
</dbReference>
<dbReference type="InterPro" id="IPR001279">
    <property type="entry name" value="Metallo-B-lactamas"/>
</dbReference>
<comment type="similarity">
    <text evidence="3 7">Belongs to the metallo-beta-lactamase superfamily. Glyoxalase II family.</text>
</comment>
<dbReference type="OrthoDB" id="9784009at2"/>
<gene>
    <name evidence="7" type="primary">gloB</name>
    <name evidence="9" type="ORF">UABAM_04504</name>
</gene>
<feature type="domain" description="Metallo-beta-lactamase" evidence="8">
    <location>
        <begin position="13"/>
        <end position="169"/>
    </location>
</feature>
<dbReference type="EC" id="3.1.2.6" evidence="7"/>
<evidence type="ECO:0000259" key="8">
    <source>
        <dbReference type="SMART" id="SM00849"/>
    </source>
</evidence>
<dbReference type="RefSeq" id="WP_151970194.1">
    <property type="nucleotide sequence ID" value="NZ_AP019860.1"/>
</dbReference>
<name>A0A5S9IQA9_UABAM</name>
<keyword evidence="6 7" id="KW-0862">Zinc</keyword>
<feature type="binding site" evidence="7">
    <location>
        <position position="169"/>
    </location>
    <ligand>
        <name>Zn(2+)</name>
        <dbReference type="ChEBI" id="CHEBI:29105"/>
        <label>2</label>
    </ligand>
</feature>
<dbReference type="NCBIfam" id="TIGR03413">
    <property type="entry name" value="GSH_gloB"/>
    <property type="match status" value="1"/>
</dbReference>
<organism evidence="9 10">
    <name type="scientific">Uabimicrobium amorphum</name>
    <dbReference type="NCBI Taxonomy" id="2596890"/>
    <lineage>
        <taxon>Bacteria</taxon>
        <taxon>Pseudomonadati</taxon>
        <taxon>Planctomycetota</taxon>
        <taxon>Candidatus Uabimicrobiia</taxon>
        <taxon>Candidatus Uabimicrobiales</taxon>
        <taxon>Candidatus Uabimicrobiaceae</taxon>
        <taxon>Candidatus Uabimicrobium</taxon>
    </lineage>
</organism>
<proteinExistence type="inferred from homology"/>
<feature type="binding site" evidence="7">
    <location>
        <position position="56"/>
    </location>
    <ligand>
        <name>Zn(2+)</name>
        <dbReference type="ChEBI" id="CHEBI:29105"/>
        <label>1</label>
    </ligand>
</feature>
<dbReference type="CDD" id="cd07723">
    <property type="entry name" value="hydroxyacylglutathione_hydrolase_MBL-fold"/>
    <property type="match status" value="1"/>
</dbReference>
<dbReference type="EMBL" id="AP019860">
    <property type="protein sequence ID" value="BBM86118.1"/>
    <property type="molecule type" value="Genomic_DNA"/>
</dbReference>
<comment type="function">
    <text evidence="7">Thiolesterase that catalyzes the hydrolysis of S-D-lactoyl-glutathione to form glutathione and D-lactic acid.</text>
</comment>
<comment type="cofactor">
    <cofactor evidence="7">
        <name>Zn(2+)</name>
        <dbReference type="ChEBI" id="CHEBI:29105"/>
    </cofactor>
    <text evidence="7">Binds 2 Zn(2+) ions per subunit.</text>
</comment>
<dbReference type="GO" id="GO:0019243">
    <property type="term" value="P:methylglyoxal catabolic process to D-lactate via S-lactoyl-glutathione"/>
    <property type="evidence" value="ECO:0007669"/>
    <property type="project" value="UniProtKB-UniRule"/>
</dbReference>
<dbReference type="HAMAP" id="MF_01374">
    <property type="entry name" value="Glyoxalase_2"/>
    <property type="match status" value="1"/>
</dbReference>
<evidence type="ECO:0000256" key="3">
    <source>
        <dbReference type="ARBA" id="ARBA00006759"/>
    </source>
</evidence>
<dbReference type="UniPathway" id="UPA00619">
    <property type="reaction ID" value="UER00676"/>
</dbReference>
<dbReference type="SUPFAM" id="SSF56281">
    <property type="entry name" value="Metallo-hydrolase/oxidoreductase"/>
    <property type="match status" value="1"/>
</dbReference>
<feature type="binding site" evidence="7">
    <location>
        <position position="58"/>
    </location>
    <ligand>
        <name>Zn(2+)</name>
        <dbReference type="ChEBI" id="CHEBI:29105"/>
        <label>2</label>
    </ligand>
</feature>
<evidence type="ECO:0000256" key="4">
    <source>
        <dbReference type="ARBA" id="ARBA00022723"/>
    </source>
</evidence>
<dbReference type="InterPro" id="IPR036866">
    <property type="entry name" value="RibonucZ/Hydroxyglut_hydro"/>
</dbReference>
<dbReference type="InterPro" id="IPR032282">
    <property type="entry name" value="HAGH_C"/>
</dbReference>
<dbReference type="AlphaFoldDB" id="A0A5S9IQA9"/>
<evidence type="ECO:0000313" key="9">
    <source>
        <dbReference type="EMBL" id="BBM86118.1"/>
    </source>
</evidence>
<dbReference type="PIRSF" id="PIRSF005457">
    <property type="entry name" value="Glx"/>
    <property type="match status" value="1"/>
</dbReference>
<dbReference type="Pfam" id="PF00753">
    <property type="entry name" value="Lactamase_B"/>
    <property type="match status" value="1"/>
</dbReference>
<dbReference type="Pfam" id="PF16123">
    <property type="entry name" value="HAGH_C"/>
    <property type="match status" value="1"/>
</dbReference>
<feature type="binding site" evidence="7">
    <location>
        <position position="54"/>
    </location>
    <ligand>
        <name>Zn(2+)</name>
        <dbReference type="ChEBI" id="CHEBI:29105"/>
        <label>1</label>
    </ligand>
</feature>
<comment type="catalytic activity">
    <reaction evidence="1 7">
        <text>an S-(2-hydroxyacyl)glutathione + H2O = a 2-hydroxy carboxylate + glutathione + H(+)</text>
        <dbReference type="Rhea" id="RHEA:21864"/>
        <dbReference type="ChEBI" id="CHEBI:15377"/>
        <dbReference type="ChEBI" id="CHEBI:15378"/>
        <dbReference type="ChEBI" id="CHEBI:57925"/>
        <dbReference type="ChEBI" id="CHEBI:58896"/>
        <dbReference type="ChEBI" id="CHEBI:71261"/>
        <dbReference type="EC" id="3.1.2.6"/>
    </reaction>
</comment>
<keyword evidence="4 7" id="KW-0479">Metal-binding</keyword>
<evidence type="ECO:0000256" key="7">
    <source>
        <dbReference type="HAMAP-Rule" id="MF_01374"/>
    </source>
</evidence>
<evidence type="ECO:0000313" key="10">
    <source>
        <dbReference type="Proteomes" id="UP000326354"/>
    </source>
</evidence>
<dbReference type="PANTHER" id="PTHR43705:SF1">
    <property type="entry name" value="HYDROXYACYLGLUTATHIONE HYDROLASE GLOB"/>
    <property type="match status" value="1"/>
</dbReference>
<feature type="binding site" evidence="7">
    <location>
        <position position="112"/>
    </location>
    <ligand>
        <name>Zn(2+)</name>
        <dbReference type="ChEBI" id="CHEBI:29105"/>
        <label>1</label>
    </ligand>
</feature>
<evidence type="ECO:0000256" key="6">
    <source>
        <dbReference type="ARBA" id="ARBA00022833"/>
    </source>
</evidence>
<keyword evidence="10" id="KW-1185">Reference proteome</keyword>
<dbReference type="PANTHER" id="PTHR43705">
    <property type="entry name" value="HYDROXYACYLGLUTATHIONE HYDROLASE"/>
    <property type="match status" value="1"/>
</dbReference>
<dbReference type="Gene3D" id="3.60.15.10">
    <property type="entry name" value="Ribonuclease Z/Hydroxyacylglutathione hydrolase-like"/>
    <property type="match status" value="1"/>
</dbReference>
<feature type="binding site" evidence="7">
    <location>
        <position position="59"/>
    </location>
    <ligand>
        <name>Zn(2+)</name>
        <dbReference type="ChEBI" id="CHEBI:29105"/>
        <label>2</label>
    </ligand>
</feature>
<evidence type="ECO:0000256" key="5">
    <source>
        <dbReference type="ARBA" id="ARBA00022801"/>
    </source>
</evidence>
<dbReference type="SMART" id="SM00849">
    <property type="entry name" value="Lactamase_B"/>
    <property type="match status" value="1"/>
</dbReference>
<accession>A0A5S9IQA9</accession>
<reference evidence="9 10" key="1">
    <citation type="submission" date="2019-08" db="EMBL/GenBank/DDBJ databases">
        <title>Complete genome sequence of Candidatus Uab amorphum.</title>
        <authorList>
            <person name="Shiratori T."/>
            <person name="Suzuki S."/>
            <person name="Kakizawa Y."/>
            <person name="Ishida K."/>
        </authorList>
    </citation>
    <scope>NUCLEOTIDE SEQUENCE [LARGE SCALE GENOMIC DNA]</scope>
    <source>
        <strain evidence="9 10">SRT547</strain>
    </source>
</reference>
<comment type="subunit">
    <text evidence="7">Monomer.</text>
</comment>
<protein>
    <recommendedName>
        <fullName evidence="7">Hydroxyacylglutathione hydrolase</fullName>
        <ecNumber evidence="7">3.1.2.6</ecNumber>
    </recommendedName>
    <alternativeName>
        <fullName evidence="7">Glyoxalase II</fullName>
        <shortName evidence="7">Glx II</shortName>
    </alternativeName>
</protein>
<dbReference type="Proteomes" id="UP000326354">
    <property type="component" value="Chromosome"/>
</dbReference>
<sequence length="253" mass="27841">MGLSVHMLPILGDNYTYILVSDNEVAVVDPGVAQPVWDYLQQHNLKLTSILCTHHHGDHIAGNAELKKKSGCKIYGALKDKNKIPDIDHTLEEGDVVTVGSAKAQVIATPGHTLGHISYYFAADKKLFCGDTVFAAGCGRLFEGSPQQMSDSFDKIAALPDDVEVYCGHEYTASNVRFARSVDRENADLIAFEKTVSEKRSNNEATIPTTIGLEKQVNPFMRCSDKLIREHLNMENATNAEVFGKIRGLKDSF</sequence>